<dbReference type="Proteomes" id="UP000033428">
    <property type="component" value="Unassembled WGS sequence"/>
</dbReference>
<dbReference type="Gene3D" id="3.30.300.160">
    <property type="entry name" value="Type II secretion system, protein E, N-terminal domain"/>
    <property type="match status" value="1"/>
</dbReference>
<feature type="domain" description="Bacterial type II secretion system protein E" evidence="4">
    <location>
        <begin position="389"/>
        <end position="403"/>
    </location>
</feature>
<organism evidence="5 6">
    <name type="scientific">Candidatus Omnitrophus magneticus</name>
    <dbReference type="NCBI Taxonomy" id="1609969"/>
    <lineage>
        <taxon>Bacteria</taxon>
        <taxon>Pseudomonadati</taxon>
        <taxon>Candidatus Omnitrophota</taxon>
        <taxon>Candidatus Omnitrophus</taxon>
    </lineage>
</organism>
<dbReference type="InterPro" id="IPR003593">
    <property type="entry name" value="AAA+_ATPase"/>
</dbReference>
<accession>A0A0F0CUA0</accession>
<dbReference type="Gene3D" id="3.40.50.300">
    <property type="entry name" value="P-loop containing nucleotide triphosphate hydrolases"/>
    <property type="match status" value="1"/>
</dbReference>
<dbReference type="PROSITE" id="PS00662">
    <property type="entry name" value="T2SP_E"/>
    <property type="match status" value="1"/>
</dbReference>
<proteinExistence type="inferred from homology"/>
<evidence type="ECO:0000313" key="6">
    <source>
        <dbReference type="Proteomes" id="UP000033428"/>
    </source>
</evidence>
<reference evidence="5 6" key="1">
    <citation type="submission" date="2015-02" db="EMBL/GenBank/DDBJ databases">
        <title>Single-cell genomics of uncultivated deep-branching MTB reveals a conserved set of magnetosome genes.</title>
        <authorList>
            <person name="Kolinko S."/>
            <person name="Richter M."/>
            <person name="Glockner F.O."/>
            <person name="Brachmann A."/>
            <person name="Schuler D."/>
        </authorList>
    </citation>
    <scope>NUCLEOTIDE SEQUENCE [LARGE SCALE GENOMIC DNA]</scope>
    <source>
        <strain evidence="5">SKK-01</strain>
    </source>
</reference>
<dbReference type="Pfam" id="PF00437">
    <property type="entry name" value="T2SSE"/>
    <property type="match status" value="1"/>
</dbReference>
<dbReference type="GO" id="GO:0005886">
    <property type="term" value="C:plasma membrane"/>
    <property type="evidence" value="ECO:0007669"/>
    <property type="project" value="TreeGrafter"/>
</dbReference>
<dbReference type="EMBL" id="JYNY01000113">
    <property type="protein sequence ID" value="KJJ85614.1"/>
    <property type="molecule type" value="Genomic_DNA"/>
</dbReference>
<comment type="similarity">
    <text evidence="1">Belongs to the GSP E family.</text>
</comment>
<keyword evidence="3" id="KW-0067">ATP-binding</keyword>
<evidence type="ECO:0000259" key="4">
    <source>
        <dbReference type="PROSITE" id="PS00662"/>
    </source>
</evidence>
<comment type="caution">
    <text evidence="5">The sequence shown here is derived from an EMBL/GenBank/DDBJ whole genome shotgun (WGS) entry which is preliminary data.</text>
</comment>
<dbReference type="InterPro" id="IPR037257">
    <property type="entry name" value="T2SS_E_N_sf"/>
</dbReference>
<dbReference type="FunFam" id="3.30.450.90:FF:000001">
    <property type="entry name" value="Type II secretion system ATPase GspE"/>
    <property type="match status" value="1"/>
</dbReference>
<dbReference type="GO" id="GO:0016887">
    <property type="term" value="F:ATP hydrolysis activity"/>
    <property type="evidence" value="ECO:0007669"/>
    <property type="project" value="TreeGrafter"/>
</dbReference>
<sequence length="570" mass="63490">MELDFEKKIIDAIVKRGFAGMDEIKRFTAYDNKSSYKRNLIKTMIDSSLVPEWEFVAILAEELDIPAIDLARIKVDEKTIQIIPEKMAKQYNVAAVSLLGNVLTIVLSDPTDIFVIDDVKSVTGYEINIAVSSKRAIGNFLNTKSNAEIVVEKPAENEEYMDSGDVEIVERCEDKQSGDTLESSNTAPIVKMVTVIIKEAIKRRASDIHIEPMEKSLQVRYRIDGGLVSVFDLPKKNQNALIARIKIMSNLDITETRLPQDGRFRIKIEEREVDFRVSVLPTIWGNKIVLRVLDKNSLSIGLESLGFLPETLSIFNTAMEKPYGIILVTGPTGSGKSTTLYSILNKLNIPERNIVTVEDPVEYQLLGITQTAVRQEIGLTFASGLRSLLRQSPDIILIGEIRDQETADIAIKSALTGHKVLSTLHTNDSVGSITRLVNMGIEPFLIASSLILSTAQRLLKKICPHCKVKADIDKKVIDDLESKYPEIKTAQNFSKGKGCVRCGNTGYLGRLAVMEALLIDTEIKDMIAFKVEEEEIKAYLKKKGFKTLRDNAVITCANGFTTIEEVFRAT</sequence>
<evidence type="ECO:0000313" key="5">
    <source>
        <dbReference type="EMBL" id="KJJ85614.1"/>
    </source>
</evidence>
<gene>
    <name evidence="5" type="ORF">OMAG_000519</name>
</gene>
<dbReference type="SUPFAM" id="SSF160246">
    <property type="entry name" value="EspE N-terminal domain-like"/>
    <property type="match status" value="1"/>
</dbReference>
<keyword evidence="2" id="KW-0547">Nucleotide-binding</keyword>
<dbReference type="PANTHER" id="PTHR30258">
    <property type="entry name" value="TYPE II SECRETION SYSTEM PROTEIN GSPE-RELATED"/>
    <property type="match status" value="1"/>
</dbReference>
<dbReference type="FunFam" id="3.40.50.300:FF:000398">
    <property type="entry name" value="Type IV pilus assembly ATPase PilB"/>
    <property type="match status" value="1"/>
</dbReference>
<evidence type="ECO:0000256" key="3">
    <source>
        <dbReference type="ARBA" id="ARBA00022840"/>
    </source>
</evidence>
<dbReference type="Gene3D" id="3.30.450.90">
    <property type="match status" value="1"/>
</dbReference>
<dbReference type="GO" id="GO:0005524">
    <property type="term" value="F:ATP binding"/>
    <property type="evidence" value="ECO:0007669"/>
    <property type="project" value="UniProtKB-KW"/>
</dbReference>
<dbReference type="CDD" id="cd01129">
    <property type="entry name" value="PulE-GspE-like"/>
    <property type="match status" value="1"/>
</dbReference>
<dbReference type="SUPFAM" id="SSF52540">
    <property type="entry name" value="P-loop containing nucleoside triphosphate hydrolases"/>
    <property type="match status" value="1"/>
</dbReference>
<dbReference type="InterPro" id="IPR027417">
    <property type="entry name" value="P-loop_NTPase"/>
</dbReference>
<evidence type="ECO:0000256" key="1">
    <source>
        <dbReference type="ARBA" id="ARBA00006611"/>
    </source>
</evidence>
<keyword evidence="6" id="KW-1185">Reference proteome</keyword>
<dbReference type="Pfam" id="PF05157">
    <property type="entry name" value="MshEN"/>
    <property type="match status" value="1"/>
</dbReference>
<protein>
    <submittedName>
        <fullName evidence="5">Type II secretion system protein E (GspE)</fullName>
    </submittedName>
</protein>
<dbReference type="PATRIC" id="fig|1609969.3.peg.570"/>
<name>A0A0F0CUA0_9BACT</name>
<evidence type="ECO:0000256" key="2">
    <source>
        <dbReference type="ARBA" id="ARBA00022741"/>
    </source>
</evidence>
<dbReference type="InterPro" id="IPR007831">
    <property type="entry name" value="T2SS_GspE_N"/>
</dbReference>
<dbReference type="PANTHER" id="PTHR30258:SF1">
    <property type="entry name" value="PROTEIN TRANSPORT PROTEIN HOFB HOMOLOG"/>
    <property type="match status" value="1"/>
</dbReference>
<dbReference type="InterPro" id="IPR001482">
    <property type="entry name" value="T2SS/T4SS_dom"/>
</dbReference>
<dbReference type="SMART" id="SM00382">
    <property type="entry name" value="AAA"/>
    <property type="match status" value="1"/>
</dbReference>
<dbReference type="AlphaFoldDB" id="A0A0F0CUA0"/>